<evidence type="ECO:0000313" key="6">
    <source>
        <dbReference type="Proteomes" id="UP000831327"/>
    </source>
</evidence>
<evidence type="ECO:0000313" key="5">
    <source>
        <dbReference type="EMBL" id="BDG70699.1"/>
    </source>
</evidence>
<evidence type="ECO:0000256" key="1">
    <source>
        <dbReference type="ARBA" id="ARBA00007825"/>
    </source>
</evidence>
<reference evidence="5 6" key="1">
    <citation type="journal article" date="2016" name="Microbes Environ.">
        <title>Phylogenetically diverse aerobic anoxygenic phototrophic bacteria isolated from epilithic biofilms in Tama river, Japan.</title>
        <authorList>
            <person name="Hirose S."/>
            <person name="Matsuura K."/>
            <person name="Haruta S."/>
        </authorList>
    </citation>
    <scope>NUCLEOTIDE SEQUENCE [LARGE SCALE GENOMIC DNA]</scope>
    <source>
        <strain evidence="5 6">S08</strain>
    </source>
</reference>
<organism evidence="5 6">
    <name type="scientific">Roseomonas fluvialis</name>
    <dbReference type="NCBI Taxonomy" id="1750527"/>
    <lineage>
        <taxon>Bacteria</taxon>
        <taxon>Pseudomonadati</taxon>
        <taxon>Pseudomonadota</taxon>
        <taxon>Alphaproteobacteria</taxon>
        <taxon>Acetobacterales</taxon>
        <taxon>Roseomonadaceae</taxon>
        <taxon>Roseomonas</taxon>
    </lineage>
</organism>
<dbReference type="PROSITE" id="PS00083">
    <property type="entry name" value="INTRADIOL_DIOXYGENAS"/>
    <property type="match status" value="1"/>
</dbReference>
<proteinExistence type="inferred from homology"/>
<keyword evidence="6" id="KW-1185">Reference proteome</keyword>
<accession>A0ABM7XYY0</accession>
<name>A0ABM7XYY0_9PROT</name>
<evidence type="ECO:0000256" key="3">
    <source>
        <dbReference type="ARBA" id="ARBA00023002"/>
    </source>
</evidence>
<dbReference type="Proteomes" id="UP000831327">
    <property type="component" value="Chromosome"/>
</dbReference>
<dbReference type="InterPro" id="IPR050770">
    <property type="entry name" value="Intradiol_RC_Dioxygenase"/>
</dbReference>
<dbReference type="RefSeq" id="WP_244458016.1">
    <property type="nucleotide sequence ID" value="NZ_AP025637.1"/>
</dbReference>
<dbReference type="SUPFAM" id="SSF49482">
    <property type="entry name" value="Aromatic compound dioxygenase"/>
    <property type="match status" value="1"/>
</dbReference>
<dbReference type="Pfam" id="PF00775">
    <property type="entry name" value="Dioxygenase_C"/>
    <property type="match status" value="1"/>
</dbReference>
<dbReference type="EMBL" id="AP025637">
    <property type="protein sequence ID" value="BDG70699.1"/>
    <property type="molecule type" value="Genomic_DNA"/>
</dbReference>
<dbReference type="PANTHER" id="PTHR33711">
    <property type="entry name" value="DIOXYGENASE, PUTATIVE (AFU_ORTHOLOGUE AFUA_2G02910)-RELATED"/>
    <property type="match status" value="1"/>
</dbReference>
<keyword evidence="2" id="KW-0223">Dioxygenase</keyword>
<dbReference type="InterPro" id="IPR000627">
    <property type="entry name" value="Intradiol_dOase_C"/>
</dbReference>
<feature type="domain" description="Intradiol ring-cleavage dioxygenases" evidence="4">
    <location>
        <begin position="74"/>
        <end position="102"/>
    </location>
</feature>
<dbReference type="PANTHER" id="PTHR33711:SF10">
    <property type="entry name" value="INTRADIOL RING-CLEAVAGE DIOXYGENASES DOMAIN-CONTAINING PROTEIN"/>
    <property type="match status" value="1"/>
</dbReference>
<evidence type="ECO:0000256" key="2">
    <source>
        <dbReference type="ARBA" id="ARBA00022964"/>
    </source>
</evidence>
<keyword evidence="3" id="KW-0560">Oxidoreductase</keyword>
<protein>
    <submittedName>
        <fullName evidence="5">Protocatechuate 3,4-dioxygenase subunit beta</fullName>
    </submittedName>
</protein>
<dbReference type="Gene3D" id="2.60.130.10">
    <property type="entry name" value="Aromatic compound dioxygenase"/>
    <property type="match status" value="1"/>
</dbReference>
<comment type="similarity">
    <text evidence="1">Belongs to the intradiol ring-cleavage dioxygenase family.</text>
</comment>
<evidence type="ECO:0000259" key="4">
    <source>
        <dbReference type="PROSITE" id="PS00083"/>
    </source>
</evidence>
<gene>
    <name evidence="5" type="primary">pcaH_1</name>
    <name evidence="5" type="ORF">Rmf_06280</name>
</gene>
<dbReference type="InterPro" id="IPR015889">
    <property type="entry name" value="Intradiol_dOase_core"/>
</dbReference>
<sequence length="230" mass="24952">MPDTPWPPGIEPVVPVPGYPNTWTHTPARAPFPRAAGATEAAAPTALHHKLPDGEANLAERTKGRPAIGQLMEISGRILDEDGRPVAGAIVELWQANAAGRYAHAIDTSAAPLDPNFEGHGRIRSDADGRYAFFTVKPGAYAVPVQETWWRPPHLHFSVFGPSCLSRLVTQMYFPGDPLNEIDRILQSIPDPAARERMVARMLPPSSVGSVHLGFVHDIVLRGRFATPEG</sequence>